<evidence type="ECO:0000313" key="2">
    <source>
        <dbReference type="EMBL" id="CAD8335442.1"/>
    </source>
</evidence>
<protein>
    <submittedName>
        <fullName evidence="2">Uncharacterized protein</fullName>
    </submittedName>
</protein>
<name>A0A7R9WU27_9STRA</name>
<feature type="region of interest" description="Disordered" evidence="1">
    <location>
        <begin position="74"/>
        <end position="102"/>
    </location>
</feature>
<feature type="region of interest" description="Disordered" evidence="1">
    <location>
        <begin position="1"/>
        <end position="40"/>
    </location>
</feature>
<feature type="compositionally biased region" description="Polar residues" evidence="1">
    <location>
        <begin position="91"/>
        <end position="102"/>
    </location>
</feature>
<proteinExistence type="predicted"/>
<accession>A0A7R9WU27</accession>
<organism evidence="2">
    <name type="scientific">Craspedostauros australis</name>
    <dbReference type="NCBI Taxonomy" id="1486917"/>
    <lineage>
        <taxon>Eukaryota</taxon>
        <taxon>Sar</taxon>
        <taxon>Stramenopiles</taxon>
        <taxon>Ochrophyta</taxon>
        <taxon>Bacillariophyta</taxon>
        <taxon>Bacillariophyceae</taxon>
        <taxon>Bacillariophycidae</taxon>
        <taxon>Naviculales</taxon>
        <taxon>Naviculaceae</taxon>
        <taxon>Craspedostauros</taxon>
    </lineage>
</organism>
<evidence type="ECO:0000256" key="1">
    <source>
        <dbReference type="SAM" id="MobiDB-lite"/>
    </source>
</evidence>
<dbReference type="AlphaFoldDB" id="A0A7R9WU27"/>
<gene>
    <name evidence="2" type="ORF">CAUS1442_LOCUS7547</name>
</gene>
<dbReference type="EMBL" id="HBEF01012000">
    <property type="protein sequence ID" value="CAD8335442.1"/>
    <property type="molecule type" value="Transcribed_RNA"/>
</dbReference>
<reference evidence="2" key="1">
    <citation type="submission" date="2021-01" db="EMBL/GenBank/DDBJ databases">
        <authorList>
            <person name="Corre E."/>
            <person name="Pelletier E."/>
            <person name="Niang G."/>
            <person name="Scheremetjew M."/>
            <person name="Finn R."/>
            <person name="Kale V."/>
            <person name="Holt S."/>
            <person name="Cochrane G."/>
            <person name="Meng A."/>
            <person name="Brown T."/>
            <person name="Cohen L."/>
        </authorList>
    </citation>
    <scope>NUCLEOTIDE SEQUENCE</scope>
    <source>
        <strain evidence="2">CCMP3328</strain>
    </source>
</reference>
<sequence length="115" mass="12623">MERSSLLPPSNATQHDTTQHDTTQRTTATKVQRPERSHFHPSSGFALLVAIFFPPVPIDRTCADTCAVAKAITSSPSDDFPETSAERTREQMQLTSPRSNHTLPTKVLFGAQMGT</sequence>